<evidence type="ECO:0000313" key="2">
    <source>
        <dbReference type="Proteomes" id="UP001500298"/>
    </source>
</evidence>
<accession>A0ABP9DKR2</accession>
<sequence>MLEDFPQSNYNLNPNLMTLYDLATRHVGIKEVPGIASNELILTMLQLDNKWPEGDHVPWCSAFINYIAWALRLPRSKSLRARSWLKVGVPITLENAEPQNDIVILTRGKGEQPGPDIIDAPGHVGLFAGRENNKIYILGGNQSNEVNVKAYDVERILGIRRIK</sequence>
<gene>
    <name evidence="1" type="ORF">GCM10023331_39390</name>
</gene>
<proteinExistence type="predicted"/>
<dbReference type="InterPro" id="IPR013423">
    <property type="entry name" value="CHP02594"/>
</dbReference>
<dbReference type="EMBL" id="BAABJX010000065">
    <property type="protein sequence ID" value="GAA4850831.1"/>
    <property type="molecule type" value="Genomic_DNA"/>
</dbReference>
<evidence type="ECO:0000313" key="1">
    <source>
        <dbReference type="EMBL" id="GAA4850831.1"/>
    </source>
</evidence>
<reference evidence="2" key="1">
    <citation type="journal article" date="2019" name="Int. J. Syst. Evol. Microbiol.">
        <title>The Global Catalogue of Microorganisms (GCM) 10K type strain sequencing project: providing services to taxonomists for standard genome sequencing and annotation.</title>
        <authorList>
            <consortium name="The Broad Institute Genomics Platform"/>
            <consortium name="The Broad Institute Genome Sequencing Center for Infectious Disease"/>
            <person name="Wu L."/>
            <person name="Ma J."/>
        </authorList>
    </citation>
    <scope>NUCLEOTIDE SEQUENCE [LARGE SCALE GENOMIC DNA]</scope>
    <source>
        <strain evidence="2">JCM 18326</strain>
    </source>
</reference>
<name>A0ABP9DKR2_9BACT</name>
<keyword evidence="2" id="KW-1185">Reference proteome</keyword>
<dbReference type="Proteomes" id="UP001500298">
    <property type="component" value="Unassembled WGS sequence"/>
</dbReference>
<protein>
    <submittedName>
        <fullName evidence="1">TIGR02594 family protein</fullName>
    </submittedName>
</protein>
<organism evidence="1 2">
    <name type="scientific">Algivirga pacifica</name>
    <dbReference type="NCBI Taxonomy" id="1162670"/>
    <lineage>
        <taxon>Bacteria</taxon>
        <taxon>Pseudomonadati</taxon>
        <taxon>Bacteroidota</taxon>
        <taxon>Cytophagia</taxon>
        <taxon>Cytophagales</taxon>
        <taxon>Flammeovirgaceae</taxon>
        <taxon>Algivirga</taxon>
    </lineage>
</organism>
<dbReference type="NCBIfam" id="TIGR02594">
    <property type="entry name" value="TIGR02594 family protein"/>
    <property type="match status" value="1"/>
</dbReference>
<comment type="caution">
    <text evidence="1">The sequence shown here is derived from an EMBL/GenBank/DDBJ whole genome shotgun (WGS) entry which is preliminary data.</text>
</comment>